<dbReference type="Proteomes" id="UP000282529">
    <property type="component" value="Unassembled WGS sequence"/>
</dbReference>
<dbReference type="InterPro" id="IPR050922">
    <property type="entry name" value="LytR/CpsA/Psr_CW_biosynth"/>
</dbReference>
<dbReference type="Gene3D" id="3.40.630.190">
    <property type="entry name" value="LCP protein"/>
    <property type="match status" value="1"/>
</dbReference>
<dbReference type="OrthoDB" id="27330at2"/>
<keyword evidence="3" id="KW-1133">Transmembrane helix</keyword>
<evidence type="ECO:0000256" key="2">
    <source>
        <dbReference type="SAM" id="MobiDB-lite"/>
    </source>
</evidence>
<dbReference type="Pfam" id="PF03816">
    <property type="entry name" value="LytR_cpsA_psr"/>
    <property type="match status" value="1"/>
</dbReference>
<comment type="caution">
    <text evidence="5">The sequence shown here is derived from an EMBL/GenBank/DDBJ whole genome shotgun (WGS) entry which is preliminary data.</text>
</comment>
<feature type="domain" description="Cell envelope-related transcriptional attenuator" evidence="4">
    <location>
        <begin position="112"/>
        <end position="275"/>
    </location>
</feature>
<comment type="similarity">
    <text evidence="1">Belongs to the LytR/CpsA/Psr (LCP) family.</text>
</comment>
<dbReference type="PANTHER" id="PTHR33392">
    <property type="entry name" value="POLYISOPRENYL-TEICHOIC ACID--PEPTIDOGLYCAN TEICHOIC ACID TRANSFERASE TAGU"/>
    <property type="match status" value="1"/>
</dbReference>
<dbReference type="RefSeq" id="WP_124695693.1">
    <property type="nucleotide sequence ID" value="NZ_JBHUFE010000007.1"/>
</dbReference>
<protein>
    <submittedName>
        <fullName evidence="5">LytR family transcriptional regulator</fullName>
    </submittedName>
</protein>
<evidence type="ECO:0000313" key="5">
    <source>
        <dbReference type="EMBL" id="RQW11645.1"/>
    </source>
</evidence>
<dbReference type="EMBL" id="RQPI01000005">
    <property type="protein sequence ID" value="RQW11645.1"/>
    <property type="molecule type" value="Genomic_DNA"/>
</dbReference>
<keyword evidence="3" id="KW-0472">Membrane</keyword>
<sequence length="361" mass="39926">MSTSNGSLPPRSRGQGGGNRRPAGQASKNGIRKKNKKPGFMARLGKLILILMMLSALVVVGYFLYLYYKLDSGVLDTGVDRPVAADSSAKVKPLTMLLLGTDYRPKHKSYLTDVIMVVALNPETESATIVSLPRDTYMELAGYKRTKINEFYSRFKSKEDTSGISAEDEMKTMMGKYLDVKIDYVSVLNFQGFRGAVDELGGVKVNISEDMCYTDSADGTDINLKKGPAELNGDKALDYVRYRKSNCDPKTKASDDFDRNRRQSEVLHSLMDQMQSLGGVVKIGGVLDAINDNMQTDLEKDQIKNMIAAYWQMSKNNVEFKPVTGTWRSPYVYINEEELDAAKRSLKDRLAGAAPAASAAP</sequence>
<reference evidence="5 6" key="1">
    <citation type="submission" date="2018-11" db="EMBL/GenBank/DDBJ databases">
        <title>Genome sequence of strain 7197.</title>
        <authorList>
            <person name="Gao J."/>
            <person name="Sun J."/>
        </authorList>
    </citation>
    <scope>NUCLEOTIDE SEQUENCE [LARGE SCALE GENOMIC DNA]</scope>
    <source>
        <strain evidence="5 6">7197</strain>
    </source>
</reference>
<dbReference type="PANTHER" id="PTHR33392:SF6">
    <property type="entry name" value="POLYISOPRENYL-TEICHOIC ACID--PEPTIDOGLYCAN TEICHOIC ACID TRANSFERASE TAGU"/>
    <property type="match status" value="1"/>
</dbReference>
<dbReference type="InterPro" id="IPR004474">
    <property type="entry name" value="LytR_CpsA_psr"/>
</dbReference>
<accession>A0A3N9P7M1</accession>
<gene>
    <name evidence="5" type="ORF">EH198_11575</name>
</gene>
<keyword evidence="3" id="KW-0812">Transmembrane</keyword>
<proteinExistence type="inferred from homology"/>
<feature type="region of interest" description="Disordered" evidence="2">
    <location>
        <begin position="1"/>
        <end position="35"/>
    </location>
</feature>
<evidence type="ECO:0000256" key="3">
    <source>
        <dbReference type="SAM" id="Phobius"/>
    </source>
</evidence>
<evidence type="ECO:0000313" key="6">
    <source>
        <dbReference type="Proteomes" id="UP000282529"/>
    </source>
</evidence>
<dbReference type="AlphaFoldDB" id="A0A3N9P7M1"/>
<dbReference type="NCBIfam" id="TIGR00350">
    <property type="entry name" value="lytR_cpsA_psr"/>
    <property type="match status" value="1"/>
</dbReference>
<feature type="transmembrane region" description="Helical" evidence="3">
    <location>
        <begin position="47"/>
        <end position="68"/>
    </location>
</feature>
<evidence type="ECO:0000256" key="1">
    <source>
        <dbReference type="ARBA" id="ARBA00006068"/>
    </source>
</evidence>
<evidence type="ECO:0000259" key="4">
    <source>
        <dbReference type="Pfam" id="PF03816"/>
    </source>
</evidence>
<name>A0A3N9P7M1_9BACL</name>
<organism evidence="5 6">
    <name type="scientific">Paenibacillus rhizophilus</name>
    <dbReference type="NCBI Taxonomy" id="1850366"/>
    <lineage>
        <taxon>Bacteria</taxon>
        <taxon>Bacillati</taxon>
        <taxon>Bacillota</taxon>
        <taxon>Bacilli</taxon>
        <taxon>Bacillales</taxon>
        <taxon>Paenibacillaceae</taxon>
        <taxon>Paenibacillus</taxon>
    </lineage>
</organism>
<keyword evidence="6" id="KW-1185">Reference proteome</keyword>